<keyword evidence="4 6" id="KW-1133">Transmembrane helix</keyword>
<evidence type="ECO:0000313" key="9">
    <source>
        <dbReference type="Proteomes" id="UP000079169"/>
    </source>
</evidence>
<evidence type="ECO:0000256" key="3">
    <source>
        <dbReference type="ARBA" id="ARBA00022692"/>
    </source>
</evidence>
<dbReference type="PANTHER" id="PTHR23506">
    <property type="entry name" value="GH10249P"/>
    <property type="match status" value="1"/>
</dbReference>
<evidence type="ECO:0000256" key="7">
    <source>
        <dbReference type="SAM" id="SignalP"/>
    </source>
</evidence>
<accession>A0A3Q0JG22</accession>
<keyword evidence="7" id="KW-0732">Signal</keyword>
<dbReference type="InterPro" id="IPR036259">
    <property type="entry name" value="MFS_trans_sf"/>
</dbReference>
<dbReference type="PaxDb" id="121845-A0A3Q0JG22"/>
<gene>
    <name evidence="10" type="primary">LOC103518385</name>
</gene>
<feature type="domain" description="Major facilitator superfamily (MFS) profile" evidence="8">
    <location>
        <begin position="13"/>
        <end position="159"/>
    </location>
</feature>
<dbReference type="GO" id="GO:0022857">
    <property type="term" value="F:transmembrane transporter activity"/>
    <property type="evidence" value="ECO:0007669"/>
    <property type="project" value="InterPro"/>
</dbReference>
<keyword evidence="9" id="KW-1185">Reference proteome</keyword>
<feature type="transmembrane region" description="Helical" evidence="6">
    <location>
        <begin position="79"/>
        <end position="100"/>
    </location>
</feature>
<keyword evidence="3 6" id="KW-0812">Transmembrane</keyword>
<evidence type="ECO:0000256" key="5">
    <source>
        <dbReference type="ARBA" id="ARBA00023136"/>
    </source>
</evidence>
<dbReference type="Gene3D" id="1.20.1250.20">
    <property type="entry name" value="MFS general substrate transporter like domains"/>
    <property type="match status" value="1"/>
</dbReference>
<keyword evidence="5 6" id="KW-0472">Membrane</keyword>
<dbReference type="InterPro" id="IPR050930">
    <property type="entry name" value="MFS_Vesicular_Transporter"/>
</dbReference>
<dbReference type="GeneID" id="103518385"/>
<evidence type="ECO:0000313" key="10">
    <source>
        <dbReference type="RefSeq" id="XP_026686003.1"/>
    </source>
</evidence>
<feature type="transmembrane region" description="Helical" evidence="6">
    <location>
        <begin position="140"/>
        <end position="158"/>
    </location>
</feature>
<sequence length="159" mass="17685">MNLNAFTKRQWLTLIVFSIADFCNAICVSLQAPFYPHEAEKKGATPTEYGFVFGVFELVVFLISPFYGQHLNKIGPKYLFNGGIFTTGICAILFGCLDMVEGHYPFIILSFVIRIVEAMGNAAFLTASFAIIAMEFPDNVATTFVSIIIIIVILLFFSK</sequence>
<name>A0A3Q0JG22_DIACI</name>
<dbReference type="RefSeq" id="XP_026686003.1">
    <property type="nucleotide sequence ID" value="XM_026830202.1"/>
</dbReference>
<dbReference type="AlphaFoldDB" id="A0A3Q0JG22"/>
<dbReference type="STRING" id="121845.A0A3Q0JG22"/>
<organism evidence="9 10">
    <name type="scientific">Diaphorina citri</name>
    <name type="common">Asian citrus psyllid</name>
    <dbReference type="NCBI Taxonomy" id="121845"/>
    <lineage>
        <taxon>Eukaryota</taxon>
        <taxon>Metazoa</taxon>
        <taxon>Ecdysozoa</taxon>
        <taxon>Arthropoda</taxon>
        <taxon>Hexapoda</taxon>
        <taxon>Insecta</taxon>
        <taxon>Pterygota</taxon>
        <taxon>Neoptera</taxon>
        <taxon>Paraneoptera</taxon>
        <taxon>Hemiptera</taxon>
        <taxon>Sternorrhyncha</taxon>
        <taxon>Psylloidea</taxon>
        <taxon>Psyllidae</taxon>
        <taxon>Diaphorininae</taxon>
        <taxon>Diaphorina</taxon>
    </lineage>
</organism>
<dbReference type="SUPFAM" id="SSF103473">
    <property type="entry name" value="MFS general substrate transporter"/>
    <property type="match status" value="1"/>
</dbReference>
<reference evidence="10" key="1">
    <citation type="submission" date="2025-08" db="UniProtKB">
        <authorList>
            <consortium name="RefSeq"/>
        </authorList>
    </citation>
    <scope>IDENTIFICATION</scope>
</reference>
<feature type="chain" id="PRO_5018044277" evidence="7">
    <location>
        <begin position="26"/>
        <end position="159"/>
    </location>
</feature>
<dbReference type="PROSITE" id="PS50850">
    <property type="entry name" value="MFS"/>
    <property type="match status" value="1"/>
</dbReference>
<dbReference type="KEGG" id="dci:103518385"/>
<feature type="signal peptide" evidence="7">
    <location>
        <begin position="1"/>
        <end position="25"/>
    </location>
</feature>
<protein>
    <submittedName>
        <fullName evidence="10">MFS-type transporter SLC18B1-like</fullName>
    </submittedName>
</protein>
<dbReference type="Pfam" id="PF07690">
    <property type="entry name" value="MFS_1"/>
    <property type="match status" value="1"/>
</dbReference>
<dbReference type="InterPro" id="IPR011701">
    <property type="entry name" value="MFS"/>
</dbReference>
<dbReference type="InterPro" id="IPR020846">
    <property type="entry name" value="MFS_dom"/>
</dbReference>
<proteinExistence type="predicted"/>
<comment type="subcellular location">
    <subcellularLocation>
        <location evidence="1">Membrane</location>
        <topology evidence="1">Multi-pass membrane protein</topology>
    </subcellularLocation>
</comment>
<feature type="transmembrane region" description="Helical" evidence="6">
    <location>
        <begin position="106"/>
        <end position="133"/>
    </location>
</feature>
<dbReference type="Proteomes" id="UP000079169">
    <property type="component" value="Unplaced"/>
</dbReference>
<evidence type="ECO:0000256" key="1">
    <source>
        <dbReference type="ARBA" id="ARBA00004141"/>
    </source>
</evidence>
<dbReference type="GO" id="GO:0016020">
    <property type="term" value="C:membrane"/>
    <property type="evidence" value="ECO:0007669"/>
    <property type="project" value="UniProtKB-SubCell"/>
</dbReference>
<evidence type="ECO:0000259" key="8">
    <source>
        <dbReference type="PROSITE" id="PS50850"/>
    </source>
</evidence>
<evidence type="ECO:0000256" key="6">
    <source>
        <dbReference type="SAM" id="Phobius"/>
    </source>
</evidence>
<keyword evidence="2" id="KW-0813">Transport</keyword>
<evidence type="ECO:0000256" key="2">
    <source>
        <dbReference type="ARBA" id="ARBA00022448"/>
    </source>
</evidence>
<dbReference type="PANTHER" id="PTHR23506:SF26">
    <property type="entry name" value="MFS-TYPE TRANSPORTER SLC18B1"/>
    <property type="match status" value="1"/>
</dbReference>
<evidence type="ECO:0000256" key="4">
    <source>
        <dbReference type="ARBA" id="ARBA00022989"/>
    </source>
</evidence>
<feature type="transmembrane region" description="Helical" evidence="6">
    <location>
        <begin position="49"/>
        <end position="67"/>
    </location>
</feature>